<proteinExistence type="predicted"/>
<dbReference type="RefSeq" id="WP_382421365.1">
    <property type="nucleotide sequence ID" value="NZ_JBHSCW010000003.1"/>
</dbReference>
<accession>A0ABV8UIC1</accession>
<dbReference type="NCBIfam" id="TIGR03177">
    <property type="entry name" value="pilus_cpaB"/>
    <property type="match status" value="1"/>
</dbReference>
<sequence length="308" mass="33202">MGLRFVIFLIAAVAASAGVGLLVYDLVEDRKTAATPEETTVVKRETYDRVEVLATSTELSVGAFIRPEDVRWISWPADAVSEGMVLRSENEMDSITGAVVRRETGEGEPLMRRAFLRPEDGGFLAAVLEPGMRAISVNVNTASGNAGFVLPGDQVDLILTHRVENGENGDTHLVSETLQSGLRVVAVDQSLDNDRTAQPAKTMTLEVDRRQAEHIILAEQLGQLTVVLQSIAELPKSNTFLASESERAGQRLPLPTGDTGSWDYEVSPALSKSRSGAPRTVAVMRGSGSEIITSRSNEEAQESAQQAE</sequence>
<dbReference type="Proteomes" id="UP001595799">
    <property type="component" value="Unassembled WGS sequence"/>
</dbReference>
<dbReference type="InterPro" id="IPR031571">
    <property type="entry name" value="RcpC_dom"/>
</dbReference>
<dbReference type="InterPro" id="IPR017592">
    <property type="entry name" value="Pilus_assmbl_Flp-typ_CpaB"/>
</dbReference>
<dbReference type="CDD" id="cd11614">
    <property type="entry name" value="SAF_CpaB_FlgA_like"/>
    <property type="match status" value="1"/>
</dbReference>
<evidence type="ECO:0000313" key="4">
    <source>
        <dbReference type="Proteomes" id="UP001595799"/>
    </source>
</evidence>
<evidence type="ECO:0000256" key="1">
    <source>
        <dbReference type="SAM" id="MobiDB-lite"/>
    </source>
</evidence>
<dbReference type="EMBL" id="JBHSCW010000003">
    <property type="protein sequence ID" value="MFC4351023.1"/>
    <property type="molecule type" value="Genomic_DNA"/>
</dbReference>
<dbReference type="SMART" id="SM00858">
    <property type="entry name" value="SAF"/>
    <property type="match status" value="1"/>
</dbReference>
<dbReference type="Pfam" id="PF08666">
    <property type="entry name" value="SAF"/>
    <property type="match status" value="1"/>
</dbReference>
<feature type="domain" description="SAF" evidence="2">
    <location>
        <begin position="50"/>
        <end position="116"/>
    </location>
</feature>
<name>A0ABV8UIC1_9PROT</name>
<evidence type="ECO:0000313" key="3">
    <source>
        <dbReference type="EMBL" id="MFC4351023.1"/>
    </source>
</evidence>
<protein>
    <submittedName>
        <fullName evidence="3">Flp pilus assembly protein CpaB</fullName>
    </submittedName>
</protein>
<dbReference type="Pfam" id="PF16976">
    <property type="entry name" value="RcpC"/>
    <property type="match status" value="1"/>
</dbReference>
<reference evidence="4" key="1">
    <citation type="journal article" date="2019" name="Int. J. Syst. Evol. Microbiol.">
        <title>The Global Catalogue of Microorganisms (GCM) 10K type strain sequencing project: providing services to taxonomists for standard genome sequencing and annotation.</title>
        <authorList>
            <consortium name="The Broad Institute Genomics Platform"/>
            <consortium name="The Broad Institute Genome Sequencing Center for Infectious Disease"/>
            <person name="Wu L."/>
            <person name="Ma J."/>
        </authorList>
    </citation>
    <scope>NUCLEOTIDE SEQUENCE [LARGE SCALE GENOMIC DNA]</scope>
    <source>
        <strain evidence="4">CECT 8472</strain>
    </source>
</reference>
<keyword evidence="4" id="KW-1185">Reference proteome</keyword>
<comment type="caution">
    <text evidence="3">The sequence shown here is derived from an EMBL/GenBank/DDBJ whole genome shotgun (WGS) entry which is preliminary data.</text>
</comment>
<organism evidence="3 4">
    <name type="scientific">Fodinicurvata halophila</name>
    <dbReference type="NCBI Taxonomy" id="1419723"/>
    <lineage>
        <taxon>Bacteria</taxon>
        <taxon>Pseudomonadati</taxon>
        <taxon>Pseudomonadota</taxon>
        <taxon>Alphaproteobacteria</taxon>
        <taxon>Rhodospirillales</taxon>
        <taxon>Rhodovibrionaceae</taxon>
        <taxon>Fodinicurvata</taxon>
    </lineage>
</organism>
<dbReference type="InterPro" id="IPR013974">
    <property type="entry name" value="SAF"/>
</dbReference>
<gene>
    <name evidence="3" type="primary">cpaB</name>
    <name evidence="3" type="ORF">ACFOW6_05650</name>
</gene>
<evidence type="ECO:0000259" key="2">
    <source>
        <dbReference type="SMART" id="SM00858"/>
    </source>
</evidence>
<feature type="region of interest" description="Disordered" evidence="1">
    <location>
        <begin position="268"/>
        <end position="308"/>
    </location>
</feature>